<dbReference type="Proteomes" id="UP001236795">
    <property type="component" value="Unassembled WGS sequence"/>
</dbReference>
<sequence length="42" mass="4642">NAETGFIRSVDDAVHRFYTTVVVHLDAPAGRRTPSKERTAAE</sequence>
<name>A0ABU0KPL0_9ACTN</name>
<keyword evidence="2" id="KW-1185">Reference proteome</keyword>
<evidence type="ECO:0000313" key="1">
    <source>
        <dbReference type="EMBL" id="MDQ0491344.1"/>
    </source>
</evidence>
<dbReference type="EMBL" id="JAUSWC010000032">
    <property type="protein sequence ID" value="MDQ0491344.1"/>
    <property type="molecule type" value="Genomic_DNA"/>
</dbReference>
<evidence type="ECO:0000313" key="2">
    <source>
        <dbReference type="Proteomes" id="UP001236795"/>
    </source>
</evidence>
<accession>A0ABU0KPL0</accession>
<gene>
    <name evidence="1" type="ORF">QO019_006241</name>
</gene>
<organism evidence="1 2">
    <name type="scientific">Streptomyces thermodiastaticus</name>
    <dbReference type="NCBI Taxonomy" id="44061"/>
    <lineage>
        <taxon>Bacteria</taxon>
        <taxon>Bacillati</taxon>
        <taxon>Actinomycetota</taxon>
        <taxon>Actinomycetes</taxon>
        <taxon>Kitasatosporales</taxon>
        <taxon>Streptomycetaceae</taxon>
        <taxon>Streptomyces</taxon>
    </lineage>
</organism>
<protein>
    <submittedName>
        <fullName evidence="1">Uncharacterized protein</fullName>
    </submittedName>
</protein>
<reference evidence="1 2" key="1">
    <citation type="submission" date="2023-07" db="EMBL/GenBank/DDBJ databases">
        <title>Genomic Encyclopedia of Type Strains, Phase IV (KMG-IV): sequencing the most valuable type-strain genomes for metagenomic binning, comparative biology and taxonomic classification.</title>
        <authorList>
            <person name="Goeker M."/>
        </authorList>
    </citation>
    <scope>NUCLEOTIDE SEQUENCE [LARGE SCALE GENOMIC DNA]</scope>
    <source>
        <strain evidence="1 2">DSM 40573</strain>
    </source>
</reference>
<comment type="caution">
    <text evidence="1">The sequence shown here is derived from an EMBL/GenBank/DDBJ whole genome shotgun (WGS) entry which is preliminary data.</text>
</comment>
<proteinExistence type="predicted"/>
<feature type="non-terminal residue" evidence="1">
    <location>
        <position position="1"/>
    </location>
</feature>